<protein>
    <submittedName>
        <fullName evidence="1">Uncharacterized protein</fullName>
    </submittedName>
</protein>
<evidence type="ECO:0000313" key="1">
    <source>
        <dbReference type="EMBL" id="CAI3981510.1"/>
    </source>
</evidence>
<keyword evidence="3" id="KW-1185">Reference proteome</keyword>
<name>A0A9P1BXV3_9DINO</name>
<proteinExistence type="predicted"/>
<dbReference type="EMBL" id="CAMXCT030000639">
    <property type="protein sequence ID" value="CAL4768822.1"/>
    <property type="molecule type" value="Genomic_DNA"/>
</dbReference>
<organism evidence="1">
    <name type="scientific">Cladocopium goreaui</name>
    <dbReference type="NCBI Taxonomy" id="2562237"/>
    <lineage>
        <taxon>Eukaryota</taxon>
        <taxon>Sar</taxon>
        <taxon>Alveolata</taxon>
        <taxon>Dinophyceae</taxon>
        <taxon>Suessiales</taxon>
        <taxon>Symbiodiniaceae</taxon>
        <taxon>Cladocopium</taxon>
    </lineage>
</organism>
<reference evidence="1" key="1">
    <citation type="submission" date="2022-10" db="EMBL/GenBank/DDBJ databases">
        <authorList>
            <person name="Chen Y."/>
            <person name="Dougan E. K."/>
            <person name="Chan C."/>
            <person name="Rhodes N."/>
            <person name="Thang M."/>
        </authorList>
    </citation>
    <scope>NUCLEOTIDE SEQUENCE</scope>
</reference>
<dbReference type="EMBL" id="CAMXCT010000639">
    <property type="protein sequence ID" value="CAI3981510.1"/>
    <property type="molecule type" value="Genomic_DNA"/>
</dbReference>
<evidence type="ECO:0000313" key="2">
    <source>
        <dbReference type="EMBL" id="CAL1134885.1"/>
    </source>
</evidence>
<reference evidence="2" key="2">
    <citation type="submission" date="2024-04" db="EMBL/GenBank/DDBJ databases">
        <authorList>
            <person name="Chen Y."/>
            <person name="Shah S."/>
            <person name="Dougan E. K."/>
            <person name="Thang M."/>
            <person name="Chan C."/>
        </authorList>
    </citation>
    <scope>NUCLEOTIDE SEQUENCE [LARGE SCALE GENOMIC DNA]</scope>
</reference>
<sequence>MLCPTDVTTVTDYWKMLKPEDHEWEHLGVRPTVEKALLQQLYREYFTDEIAPLETTIDVKYVISRTDPWSLILIYEKDSQRWLSAYKLAPLAFADKEDEDRDKTYVWFEFLPESPEKDFLSNLLQS</sequence>
<evidence type="ECO:0000313" key="3">
    <source>
        <dbReference type="Proteomes" id="UP001152797"/>
    </source>
</evidence>
<dbReference type="Proteomes" id="UP001152797">
    <property type="component" value="Unassembled WGS sequence"/>
</dbReference>
<comment type="caution">
    <text evidence="1">The sequence shown here is derived from an EMBL/GenBank/DDBJ whole genome shotgun (WGS) entry which is preliminary data.</text>
</comment>
<dbReference type="AlphaFoldDB" id="A0A9P1BXV3"/>
<gene>
    <name evidence="1" type="ORF">C1SCF055_LOCUS9291</name>
</gene>
<dbReference type="EMBL" id="CAMXCT020000639">
    <property type="protein sequence ID" value="CAL1134885.1"/>
    <property type="molecule type" value="Genomic_DNA"/>
</dbReference>
<accession>A0A9P1BXV3</accession>